<keyword evidence="1" id="KW-0175">Coiled coil</keyword>
<keyword evidence="2" id="KW-0472">Membrane</keyword>
<sequence>MELDYKALGFWLQLAQAVITGMVFVYVWLTSRQKANTAAIDKLREDLHGSINALDDRLIRVERDVDHLPTHDDMSKLHTRVNEANENIKEMRGTLGQLNHTLQLMHQHMLNGGK</sequence>
<keyword evidence="2" id="KW-1133">Transmembrane helix</keyword>
<dbReference type="RefSeq" id="WP_283174357.1">
    <property type="nucleotide sequence ID" value="NZ_JAPNOA010000039.1"/>
</dbReference>
<dbReference type="Proteomes" id="UP001150830">
    <property type="component" value="Unassembled WGS sequence"/>
</dbReference>
<reference evidence="3" key="1">
    <citation type="submission" date="2022-11" db="EMBL/GenBank/DDBJ databases">
        <title>Parathalassolutuus dongxingensis gen. nov., sp. nov., a novel member of family Oceanospirillaceae isolated from a coastal shrimp pond in Guangxi, China.</title>
        <authorList>
            <person name="Chen H."/>
        </authorList>
    </citation>
    <scope>NUCLEOTIDE SEQUENCE</scope>
    <source>
        <strain evidence="3">G-43</strain>
    </source>
</reference>
<organism evidence="3 4">
    <name type="scientific">Parathalassolituus penaei</name>
    <dbReference type="NCBI Taxonomy" id="2997323"/>
    <lineage>
        <taxon>Bacteria</taxon>
        <taxon>Pseudomonadati</taxon>
        <taxon>Pseudomonadota</taxon>
        <taxon>Gammaproteobacteria</taxon>
        <taxon>Oceanospirillales</taxon>
        <taxon>Oceanospirillaceae</taxon>
        <taxon>Parathalassolituus</taxon>
    </lineage>
</organism>
<keyword evidence="4" id="KW-1185">Reference proteome</keyword>
<protein>
    <submittedName>
        <fullName evidence="3">DUF2730 family protein</fullName>
    </submittedName>
</protein>
<evidence type="ECO:0000313" key="3">
    <source>
        <dbReference type="EMBL" id="MCY0966146.1"/>
    </source>
</evidence>
<feature type="coiled-coil region" evidence="1">
    <location>
        <begin position="74"/>
        <end position="101"/>
    </location>
</feature>
<evidence type="ECO:0000256" key="1">
    <source>
        <dbReference type="SAM" id="Coils"/>
    </source>
</evidence>
<comment type="caution">
    <text evidence="3">The sequence shown here is derived from an EMBL/GenBank/DDBJ whole genome shotgun (WGS) entry which is preliminary data.</text>
</comment>
<evidence type="ECO:0000256" key="2">
    <source>
        <dbReference type="SAM" id="Phobius"/>
    </source>
</evidence>
<gene>
    <name evidence="3" type="ORF">OUO13_13210</name>
</gene>
<evidence type="ECO:0000313" key="4">
    <source>
        <dbReference type="Proteomes" id="UP001150830"/>
    </source>
</evidence>
<dbReference type="AlphaFoldDB" id="A0A9X3EF72"/>
<dbReference type="InterPro" id="IPR020269">
    <property type="entry name" value="Phage_Mu_Releasin"/>
</dbReference>
<keyword evidence="2" id="KW-0812">Transmembrane</keyword>
<accession>A0A9X3EF72</accession>
<dbReference type="Pfam" id="PF10805">
    <property type="entry name" value="DUF2730"/>
    <property type="match status" value="1"/>
</dbReference>
<dbReference type="EMBL" id="JAPNOA010000039">
    <property type="protein sequence ID" value="MCY0966146.1"/>
    <property type="molecule type" value="Genomic_DNA"/>
</dbReference>
<name>A0A9X3EF72_9GAMM</name>
<proteinExistence type="predicted"/>
<feature type="transmembrane region" description="Helical" evidence="2">
    <location>
        <begin position="7"/>
        <end position="29"/>
    </location>
</feature>